<gene>
    <name evidence="1" type="ORF">A11Q_1604</name>
</gene>
<dbReference type="Proteomes" id="UP000012040">
    <property type="component" value="Chromosome"/>
</dbReference>
<proteinExistence type="predicted"/>
<organism evidence="1 2">
    <name type="scientific">Pseudobdellovibrio exovorus JSS</name>
    <dbReference type="NCBI Taxonomy" id="1184267"/>
    <lineage>
        <taxon>Bacteria</taxon>
        <taxon>Pseudomonadati</taxon>
        <taxon>Bdellovibrionota</taxon>
        <taxon>Bdellovibrionia</taxon>
        <taxon>Bdellovibrionales</taxon>
        <taxon>Pseudobdellovibrionaceae</taxon>
        <taxon>Pseudobdellovibrio</taxon>
    </lineage>
</organism>
<dbReference type="AlphaFoldDB" id="M4VBF7"/>
<dbReference type="STRING" id="1184267.A11Q_1604"/>
<name>M4VBF7_9BACT</name>
<sequence length="106" mass="12375">MIVLIDIDRYISLLENSIEDLREEKNMARVSELLQANWLEQNIDMLIAEEIESTDCDKNIFNESVKEQFEQYGIEKGGAVPSETVSNETALRKRIIYLRALKKVRR</sequence>
<keyword evidence="2" id="KW-1185">Reference proteome</keyword>
<dbReference type="PATRIC" id="fig|1184267.3.peg.1624"/>
<accession>M4VBF7</accession>
<evidence type="ECO:0000313" key="2">
    <source>
        <dbReference type="Proteomes" id="UP000012040"/>
    </source>
</evidence>
<evidence type="ECO:0000313" key="1">
    <source>
        <dbReference type="EMBL" id="AGH95820.1"/>
    </source>
</evidence>
<dbReference type="KEGG" id="bex:A11Q_1604"/>
<dbReference type="RefSeq" id="WP_015470310.1">
    <property type="nucleotide sequence ID" value="NC_020813.1"/>
</dbReference>
<protein>
    <submittedName>
        <fullName evidence="1">Uncharacterized protein</fullName>
    </submittedName>
</protein>
<dbReference type="HOGENOM" id="CLU_2217871_0_0_7"/>
<dbReference type="EMBL" id="CP003537">
    <property type="protein sequence ID" value="AGH95820.1"/>
    <property type="molecule type" value="Genomic_DNA"/>
</dbReference>
<reference evidence="1 2" key="1">
    <citation type="journal article" date="2013" name="ISME J.">
        <title>By their genes ye shall know them: genomic signatures of predatory bacteria.</title>
        <authorList>
            <person name="Pasternak Z."/>
            <person name="Pietrokovski S."/>
            <person name="Rotem O."/>
            <person name="Gophna U."/>
            <person name="Lurie-Weinberger M.N."/>
            <person name="Jurkevitch E."/>
        </authorList>
    </citation>
    <scope>NUCLEOTIDE SEQUENCE [LARGE SCALE GENOMIC DNA]</scope>
    <source>
        <strain evidence="1 2">JSS</strain>
    </source>
</reference>